<dbReference type="Proteomes" id="UP000001937">
    <property type="component" value="Chromosome"/>
</dbReference>
<evidence type="ECO:0000256" key="4">
    <source>
        <dbReference type="ARBA" id="ARBA00023004"/>
    </source>
</evidence>
<evidence type="ECO:0000259" key="6">
    <source>
        <dbReference type="PROSITE" id="PS51332"/>
    </source>
</evidence>
<dbReference type="RefSeq" id="WP_011436214.1">
    <property type="nucleotide sequence ID" value="NC_007777.1"/>
</dbReference>
<accession>Q2JC39</accession>
<dbReference type="SUPFAM" id="SSF52242">
    <property type="entry name" value="Cobalamin (vitamin B12)-binding domain"/>
    <property type="match status" value="1"/>
</dbReference>
<dbReference type="KEGG" id="fra:Francci3_1777"/>
<dbReference type="GO" id="GO:0031419">
    <property type="term" value="F:cobalamin binding"/>
    <property type="evidence" value="ECO:0007669"/>
    <property type="project" value="InterPro"/>
</dbReference>
<dbReference type="GO" id="GO:0051536">
    <property type="term" value="F:iron-sulfur cluster binding"/>
    <property type="evidence" value="ECO:0007669"/>
    <property type="project" value="UniProtKB-KW"/>
</dbReference>
<dbReference type="PROSITE" id="PS51332">
    <property type="entry name" value="B12_BINDING"/>
    <property type="match status" value="1"/>
</dbReference>
<protein>
    <submittedName>
        <fullName evidence="7">Cobalamin B12-binding</fullName>
    </submittedName>
</protein>
<dbReference type="InterPro" id="IPR036724">
    <property type="entry name" value="Cobalamin-bd_sf"/>
</dbReference>
<dbReference type="InterPro" id="IPR006158">
    <property type="entry name" value="Cobalamin-bd"/>
</dbReference>
<dbReference type="GO" id="GO:0046872">
    <property type="term" value="F:metal ion binding"/>
    <property type="evidence" value="ECO:0007669"/>
    <property type="project" value="UniProtKB-KW"/>
</dbReference>
<dbReference type="Pfam" id="PF02310">
    <property type="entry name" value="B12-binding"/>
    <property type="match status" value="1"/>
</dbReference>
<keyword evidence="2" id="KW-0949">S-adenosyl-L-methionine</keyword>
<dbReference type="PANTHER" id="PTHR43409">
    <property type="entry name" value="ANAEROBIC MAGNESIUM-PROTOPORPHYRIN IX MONOMETHYL ESTER CYCLASE-RELATED"/>
    <property type="match status" value="1"/>
</dbReference>
<proteinExistence type="predicted"/>
<keyword evidence="5" id="KW-0411">Iron-sulfur</keyword>
<dbReference type="AlphaFoldDB" id="Q2JC39"/>
<keyword evidence="8" id="KW-1185">Reference proteome</keyword>
<evidence type="ECO:0000256" key="2">
    <source>
        <dbReference type="ARBA" id="ARBA00022691"/>
    </source>
</evidence>
<dbReference type="InterPro" id="IPR051198">
    <property type="entry name" value="BchE-like"/>
</dbReference>
<dbReference type="EMBL" id="CP000249">
    <property type="protein sequence ID" value="ABD11153.1"/>
    <property type="molecule type" value="Genomic_DNA"/>
</dbReference>
<dbReference type="HOGENOM" id="CLU_1479997_0_0_11"/>
<evidence type="ECO:0000313" key="8">
    <source>
        <dbReference type="Proteomes" id="UP000001937"/>
    </source>
</evidence>
<keyword evidence="3" id="KW-0479">Metal-binding</keyword>
<feature type="domain" description="B12-binding" evidence="6">
    <location>
        <begin position="42"/>
        <end position="182"/>
    </location>
</feature>
<organism evidence="7 8">
    <name type="scientific">Frankia casuarinae (strain DSM 45818 / CECT 9043 / HFP020203 / CcI3)</name>
    <dbReference type="NCBI Taxonomy" id="106370"/>
    <lineage>
        <taxon>Bacteria</taxon>
        <taxon>Bacillati</taxon>
        <taxon>Actinomycetota</taxon>
        <taxon>Actinomycetes</taxon>
        <taxon>Frankiales</taxon>
        <taxon>Frankiaceae</taxon>
        <taxon>Frankia</taxon>
    </lineage>
</organism>
<dbReference type="STRING" id="106370.Francci3_1777"/>
<dbReference type="eggNOG" id="COG1032">
    <property type="taxonomic scope" value="Bacteria"/>
</dbReference>
<keyword evidence="4" id="KW-0408">Iron</keyword>
<comment type="cofactor">
    <cofactor evidence="1">
        <name>[4Fe-4S] cluster</name>
        <dbReference type="ChEBI" id="CHEBI:49883"/>
    </cofactor>
</comment>
<name>Q2JC39_FRACC</name>
<evidence type="ECO:0000256" key="1">
    <source>
        <dbReference type="ARBA" id="ARBA00001966"/>
    </source>
</evidence>
<dbReference type="Gene3D" id="3.40.50.280">
    <property type="entry name" value="Cobalamin-binding domain"/>
    <property type="match status" value="1"/>
</dbReference>
<dbReference type="PANTHER" id="PTHR43409:SF4">
    <property type="entry name" value="RADICAL SAM SUPERFAMILY PROTEIN"/>
    <property type="match status" value="1"/>
</dbReference>
<evidence type="ECO:0000256" key="5">
    <source>
        <dbReference type="ARBA" id="ARBA00023014"/>
    </source>
</evidence>
<reference evidence="7 8" key="1">
    <citation type="journal article" date="2007" name="Genome Res.">
        <title>Genome characteristics of facultatively symbiotic Frankia sp. strains reflect host range and host plant biogeography.</title>
        <authorList>
            <person name="Normand P."/>
            <person name="Lapierre P."/>
            <person name="Tisa L.S."/>
            <person name="Gogarten J.P."/>
            <person name="Alloisio N."/>
            <person name="Bagnarol E."/>
            <person name="Bassi C.A."/>
            <person name="Berry A.M."/>
            <person name="Bickhart D.M."/>
            <person name="Choisne N."/>
            <person name="Couloux A."/>
            <person name="Cournoyer B."/>
            <person name="Cruveiller S."/>
            <person name="Daubin V."/>
            <person name="Demange N."/>
            <person name="Francino M.P."/>
            <person name="Goltsman E."/>
            <person name="Huang Y."/>
            <person name="Kopp O.R."/>
            <person name="Labarre L."/>
            <person name="Lapidus A."/>
            <person name="Lavire C."/>
            <person name="Marechal J."/>
            <person name="Martinez M."/>
            <person name="Mastronunzio J.E."/>
            <person name="Mullin B.C."/>
            <person name="Niemann J."/>
            <person name="Pujic P."/>
            <person name="Rawnsley T."/>
            <person name="Rouy Z."/>
            <person name="Schenowitz C."/>
            <person name="Sellstedt A."/>
            <person name="Tavares F."/>
            <person name="Tomkins J.P."/>
            <person name="Vallenet D."/>
            <person name="Valverde C."/>
            <person name="Wall L.G."/>
            <person name="Wang Y."/>
            <person name="Medigue C."/>
            <person name="Benson D.R."/>
        </authorList>
    </citation>
    <scope>NUCLEOTIDE SEQUENCE [LARGE SCALE GENOMIC DNA]</scope>
    <source>
        <strain evidence="8">DSM 45818 / CECT 9043 / CcI3</strain>
    </source>
</reference>
<evidence type="ECO:0000313" key="7">
    <source>
        <dbReference type="EMBL" id="ABD11153.1"/>
    </source>
</evidence>
<gene>
    <name evidence="7" type="ordered locus">Francci3_1777</name>
</gene>
<evidence type="ECO:0000256" key="3">
    <source>
        <dbReference type="ARBA" id="ARBA00022723"/>
    </source>
</evidence>
<sequence>MARKSLALELYTNADDTVDHRYMAQMREQDSTPVATNPSLPRFTLVVGPSPFSMPRGWEFFLTSPYEGASYISTVLHNAGYPVRIIDVRYSLDPLNEAYNAIVGQTDVLGVCTFEDNFPFCRELMAKMKEAEPDVPIICGGSLVTSVPHVFMNDTACDIAVISEGEITILELMESYAAGRSG</sequence>